<sequence length="253" mass="27167">MKRDFWVIGLVSLLQGVVLGQLGFFDVQRLGKGLLNLGRFAGEMVPPDMGVLPVAGKALLETVQMSFAGTVLGFLVSLPLSILGTRRLFPEPVPALARLIAAAVRTIPVLLWAIIFVILVGLGPLAGTLGIAVYTVGYLAKIYAELFEGTDPEVLEAVRGVGASRLHLVRFVVLPEGANALVAQLLFMLEYNIRASSVLGFVGAGGIGFVMQVYLQTLDYQRLATLLLLILAVVLVMDGISGWLRKRFLLASH</sequence>
<dbReference type="Gene3D" id="1.10.3720.10">
    <property type="entry name" value="MetI-like"/>
    <property type="match status" value="1"/>
</dbReference>
<dbReference type="Pfam" id="PF00528">
    <property type="entry name" value="BPD_transp_1"/>
    <property type="match status" value="1"/>
</dbReference>
<dbReference type="GO" id="GO:0015416">
    <property type="term" value="F:ABC-type phosphonate transporter activity"/>
    <property type="evidence" value="ECO:0007669"/>
    <property type="project" value="InterPro"/>
</dbReference>
<evidence type="ECO:0000259" key="8">
    <source>
        <dbReference type="PROSITE" id="PS50928"/>
    </source>
</evidence>
<evidence type="ECO:0000256" key="5">
    <source>
        <dbReference type="ARBA" id="ARBA00022989"/>
    </source>
</evidence>
<keyword evidence="6 7" id="KW-0472">Membrane</keyword>
<feature type="transmembrane region" description="Helical" evidence="7">
    <location>
        <begin position="63"/>
        <end position="83"/>
    </location>
</feature>
<reference evidence="9" key="1">
    <citation type="submission" date="2020-07" db="EMBL/GenBank/DDBJ databases">
        <title>Huge and variable diversity of episymbiotic CPR bacteria and DPANN archaea in groundwater ecosystems.</title>
        <authorList>
            <person name="He C.Y."/>
            <person name="Keren R."/>
            <person name="Whittaker M."/>
            <person name="Farag I.F."/>
            <person name="Doudna J."/>
            <person name="Cate J.H.D."/>
            <person name="Banfield J.F."/>
        </authorList>
    </citation>
    <scope>NUCLEOTIDE SEQUENCE</scope>
    <source>
        <strain evidence="9">NC_groundwater_717_Ag_S-0.2um_59_8</strain>
    </source>
</reference>
<dbReference type="CDD" id="cd06261">
    <property type="entry name" value="TM_PBP2"/>
    <property type="match status" value="1"/>
</dbReference>
<comment type="caution">
    <text evidence="9">The sequence shown here is derived from an EMBL/GenBank/DDBJ whole genome shotgun (WGS) entry which is preliminary data.</text>
</comment>
<evidence type="ECO:0000256" key="3">
    <source>
        <dbReference type="ARBA" id="ARBA00022475"/>
    </source>
</evidence>
<dbReference type="PANTHER" id="PTHR30043">
    <property type="entry name" value="PHOSPHONATES TRANSPORT SYSTEM PERMEASE PROTEIN"/>
    <property type="match status" value="1"/>
</dbReference>
<dbReference type="PROSITE" id="PS50928">
    <property type="entry name" value="ABC_TM1"/>
    <property type="match status" value="1"/>
</dbReference>
<evidence type="ECO:0000313" key="10">
    <source>
        <dbReference type="Proteomes" id="UP000741360"/>
    </source>
</evidence>
<keyword evidence="2 7" id="KW-0813">Transport</keyword>
<evidence type="ECO:0000256" key="7">
    <source>
        <dbReference type="RuleBase" id="RU363032"/>
    </source>
</evidence>
<protein>
    <submittedName>
        <fullName evidence="9">Phosphonate ABC transporter, permease protein PhnE</fullName>
    </submittedName>
</protein>
<dbReference type="InterPro" id="IPR035906">
    <property type="entry name" value="MetI-like_sf"/>
</dbReference>
<dbReference type="GO" id="GO:0005886">
    <property type="term" value="C:plasma membrane"/>
    <property type="evidence" value="ECO:0007669"/>
    <property type="project" value="UniProtKB-SubCell"/>
</dbReference>
<dbReference type="Proteomes" id="UP000741360">
    <property type="component" value="Unassembled WGS sequence"/>
</dbReference>
<evidence type="ECO:0000313" key="9">
    <source>
        <dbReference type="EMBL" id="MBI3015394.1"/>
    </source>
</evidence>
<feature type="transmembrane region" description="Helical" evidence="7">
    <location>
        <begin position="223"/>
        <end position="244"/>
    </location>
</feature>
<dbReference type="PANTHER" id="PTHR30043:SF1">
    <property type="entry name" value="ABC TRANSPORT SYSTEM PERMEASE PROTEIN P69"/>
    <property type="match status" value="1"/>
</dbReference>
<keyword evidence="4 7" id="KW-0812">Transmembrane</keyword>
<keyword evidence="5 7" id="KW-1133">Transmembrane helix</keyword>
<evidence type="ECO:0000256" key="1">
    <source>
        <dbReference type="ARBA" id="ARBA00004651"/>
    </source>
</evidence>
<gene>
    <name evidence="9" type="primary">phnE</name>
    <name evidence="9" type="ORF">HYY65_10115</name>
</gene>
<dbReference type="EMBL" id="JACPSX010000192">
    <property type="protein sequence ID" value="MBI3015394.1"/>
    <property type="molecule type" value="Genomic_DNA"/>
</dbReference>
<feature type="transmembrane region" description="Helical" evidence="7">
    <location>
        <begin position="193"/>
        <end position="211"/>
    </location>
</feature>
<dbReference type="InterPro" id="IPR000515">
    <property type="entry name" value="MetI-like"/>
</dbReference>
<keyword evidence="3" id="KW-1003">Cell membrane</keyword>
<feature type="domain" description="ABC transmembrane type-1" evidence="8">
    <location>
        <begin position="59"/>
        <end position="241"/>
    </location>
</feature>
<proteinExistence type="inferred from homology"/>
<evidence type="ECO:0000256" key="2">
    <source>
        <dbReference type="ARBA" id="ARBA00022448"/>
    </source>
</evidence>
<comment type="subcellular location">
    <subcellularLocation>
        <location evidence="1 7">Cell membrane</location>
        <topology evidence="1 7">Multi-pass membrane protein</topology>
    </subcellularLocation>
</comment>
<dbReference type="InterPro" id="IPR005769">
    <property type="entry name" value="PhnE/PtxC"/>
</dbReference>
<name>A0A932GQU8_UNCTE</name>
<comment type="similarity">
    <text evidence="7">Belongs to the binding-protein-dependent transport system permease family.</text>
</comment>
<dbReference type="SUPFAM" id="SSF161098">
    <property type="entry name" value="MetI-like"/>
    <property type="match status" value="1"/>
</dbReference>
<accession>A0A932GQU8</accession>
<evidence type="ECO:0000256" key="6">
    <source>
        <dbReference type="ARBA" id="ARBA00023136"/>
    </source>
</evidence>
<evidence type="ECO:0000256" key="4">
    <source>
        <dbReference type="ARBA" id="ARBA00022692"/>
    </source>
</evidence>
<dbReference type="NCBIfam" id="TIGR01097">
    <property type="entry name" value="PhnE"/>
    <property type="match status" value="1"/>
</dbReference>
<dbReference type="AlphaFoldDB" id="A0A932GQU8"/>
<organism evidence="9 10">
    <name type="scientific">Tectimicrobiota bacterium</name>
    <dbReference type="NCBI Taxonomy" id="2528274"/>
    <lineage>
        <taxon>Bacteria</taxon>
        <taxon>Pseudomonadati</taxon>
        <taxon>Nitrospinota/Tectimicrobiota group</taxon>
        <taxon>Candidatus Tectimicrobiota</taxon>
    </lineage>
</organism>